<evidence type="ECO:0000313" key="3">
    <source>
        <dbReference type="Proteomes" id="UP001445335"/>
    </source>
</evidence>
<sequence>MLDWQKYYGGKLQQVEQTAKSDHDSLREQYRFIRSAEDDADESWEARLAKRYYAKLFREYAVVDLSRHKEGRLGMRWRTEAEVTAGTGQFSCGARKCGERRGLASFEVPFSYAEAGVDKQALVQVRLCPEHAQQLTYQKRQQLLRAQEAAAKKGSQKRRRGDSQPAAEQVQGGTDSQDGTHAAKAGRLDAALEGLLP</sequence>
<accession>A0AAW1RPU4</accession>
<name>A0AAW1RPU4_9CHLO</name>
<dbReference type="AlphaFoldDB" id="A0AAW1RPU4"/>
<dbReference type="Proteomes" id="UP001445335">
    <property type="component" value="Unassembled WGS sequence"/>
</dbReference>
<dbReference type="PANTHER" id="PTHR11567:SF25">
    <property type="entry name" value="PROTEIN FRA10AC1"/>
    <property type="match status" value="1"/>
</dbReference>
<comment type="caution">
    <text evidence="2">The sequence shown here is derived from an EMBL/GenBank/DDBJ whole genome shotgun (WGS) entry which is preliminary data.</text>
</comment>
<proteinExistence type="predicted"/>
<dbReference type="GO" id="GO:0016791">
    <property type="term" value="F:phosphatase activity"/>
    <property type="evidence" value="ECO:0007669"/>
    <property type="project" value="TreeGrafter"/>
</dbReference>
<organism evidence="2 3">
    <name type="scientific">Elliptochloris bilobata</name>
    <dbReference type="NCBI Taxonomy" id="381761"/>
    <lineage>
        <taxon>Eukaryota</taxon>
        <taxon>Viridiplantae</taxon>
        <taxon>Chlorophyta</taxon>
        <taxon>core chlorophytes</taxon>
        <taxon>Trebouxiophyceae</taxon>
        <taxon>Trebouxiophyceae incertae sedis</taxon>
        <taxon>Elliptochloris clade</taxon>
        <taxon>Elliptochloris</taxon>
    </lineage>
</organism>
<gene>
    <name evidence="2" type="ORF">WJX81_001817</name>
</gene>
<dbReference type="InterPro" id="IPR050645">
    <property type="entry name" value="Histidine_acid_phosphatase"/>
</dbReference>
<protein>
    <recommendedName>
        <fullName evidence="4">Protein FRA10AC1</fullName>
    </recommendedName>
</protein>
<dbReference type="InterPro" id="IPR019129">
    <property type="entry name" value="Folate-sensitive_fs_Fra10Ac1"/>
</dbReference>
<evidence type="ECO:0008006" key="4">
    <source>
        <dbReference type="Google" id="ProtNLM"/>
    </source>
</evidence>
<dbReference type="PANTHER" id="PTHR11567">
    <property type="entry name" value="ACID PHOSPHATASE-RELATED"/>
    <property type="match status" value="1"/>
</dbReference>
<evidence type="ECO:0000313" key="2">
    <source>
        <dbReference type="EMBL" id="KAK9835322.1"/>
    </source>
</evidence>
<keyword evidence="3" id="KW-1185">Reference proteome</keyword>
<dbReference type="Pfam" id="PF09725">
    <property type="entry name" value="Fra10Ac1"/>
    <property type="match status" value="1"/>
</dbReference>
<dbReference type="EMBL" id="JALJOU010000028">
    <property type="protein sequence ID" value="KAK9835322.1"/>
    <property type="molecule type" value="Genomic_DNA"/>
</dbReference>
<feature type="region of interest" description="Disordered" evidence="1">
    <location>
        <begin position="148"/>
        <end position="197"/>
    </location>
</feature>
<evidence type="ECO:0000256" key="1">
    <source>
        <dbReference type="SAM" id="MobiDB-lite"/>
    </source>
</evidence>
<reference evidence="2 3" key="1">
    <citation type="journal article" date="2024" name="Nat. Commun.">
        <title>Phylogenomics reveals the evolutionary origins of lichenization in chlorophyte algae.</title>
        <authorList>
            <person name="Puginier C."/>
            <person name="Libourel C."/>
            <person name="Otte J."/>
            <person name="Skaloud P."/>
            <person name="Haon M."/>
            <person name="Grisel S."/>
            <person name="Petersen M."/>
            <person name="Berrin J.G."/>
            <person name="Delaux P.M."/>
            <person name="Dal Grande F."/>
            <person name="Keller J."/>
        </authorList>
    </citation>
    <scope>NUCLEOTIDE SEQUENCE [LARGE SCALE GENOMIC DNA]</scope>
    <source>
        <strain evidence="2 3">SAG 245.80</strain>
    </source>
</reference>